<dbReference type="EMBL" id="PYDT01000009">
    <property type="protein sequence ID" value="THU51448.1"/>
    <property type="molecule type" value="Genomic_DNA"/>
</dbReference>
<sequence>MESSSITDREEWTLVDRKDTSSGVDAAADSGSGIPFSRISVWTRWALGSVIGFAVPLCRRILRTEDAVAKAAESGAEVVEKIAKATEKIASEIADELPDGVSLKEKALQIEQICEEVDRDAERAEIFIHKVDHIKAEVDAVVEPLIEKAEEIEKEIQEQEGKGQPISQKQ</sequence>
<evidence type="ECO:0000313" key="3">
    <source>
        <dbReference type="Proteomes" id="UP000317650"/>
    </source>
</evidence>
<evidence type="ECO:0000256" key="1">
    <source>
        <dbReference type="SAM" id="MobiDB-lite"/>
    </source>
</evidence>
<accession>A0A4S8IRY6</accession>
<proteinExistence type="predicted"/>
<gene>
    <name evidence="2" type="ORF">C4D60_Mb06t31160</name>
</gene>
<dbReference type="AlphaFoldDB" id="A0A4S8IRY6"/>
<protein>
    <submittedName>
        <fullName evidence="2">Uncharacterized protein</fullName>
    </submittedName>
</protein>
<comment type="caution">
    <text evidence="2">The sequence shown here is derived from an EMBL/GenBank/DDBJ whole genome shotgun (WGS) entry which is preliminary data.</text>
</comment>
<reference evidence="2 3" key="1">
    <citation type="journal article" date="2019" name="Nat. Plants">
        <title>Genome sequencing of Musa balbisiana reveals subgenome evolution and function divergence in polyploid bananas.</title>
        <authorList>
            <person name="Yao X."/>
        </authorList>
    </citation>
    <scope>NUCLEOTIDE SEQUENCE [LARGE SCALE GENOMIC DNA]</scope>
    <source>
        <strain evidence="3">cv. DH-PKW</strain>
        <tissue evidence="2">Leaves</tissue>
    </source>
</reference>
<dbReference type="PANTHER" id="PTHR33735:SF2">
    <property type="entry name" value="OS09G0468900 PROTEIN"/>
    <property type="match status" value="1"/>
</dbReference>
<dbReference type="PANTHER" id="PTHR33735">
    <property type="entry name" value="EXPRESSED PROTEIN"/>
    <property type="match status" value="1"/>
</dbReference>
<keyword evidence="3" id="KW-1185">Reference proteome</keyword>
<evidence type="ECO:0000313" key="2">
    <source>
        <dbReference type="EMBL" id="THU51448.1"/>
    </source>
</evidence>
<feature type="region of interest" description="Disordered" evidence="1">
    <location>
        <begin position="1"/>
        <end position="29"/>
    </location>
</feature>
<name>A0A4S8IRY6_MUSBA</name>
<dbReference type="Proteomes" id="UP000317650">
    <property type="component" value="Chromosome 6"/>
</dbReference>
<feature type="compositionally biased region" description="Basic and acidic residues" evidence="1">
    <location>
        <begin position="7"/>
        <end position="20"/>
    </location>
</feature>
<organism evidence="2 3">
    <name type="scientific">Musa balbisiana</name>
    <name type="common">Banana</name>
    <dbReference type="NCBI Taxonomy" id="52838"/>
    <lineage>
        <taxon>Eukaryota</taxon>
        <taxon>Viridiplantae</taxon>
        <taxon>Streptophyta</taxon>
        <taxon>Embryophyta</taxon>
        <taxon>Tracheophyta</taxon>
        <taxon>Spermatophyta</taxon>
        <taxon>Magnoliopsida</taxon>
        <taxon>Liliopsida</taxon>
        <taxon>Zingiberales</taxon>
        <taxon>Musaceae</taxon>
        <taxon>Musa</taxon>
    </lineage>
</organism>